<dbReference type="EnsemblFungi" id="EJT76655">
    <property type="protein sequence ID" value="EJT76655"/>
    <property type="gene ID" value="GGTG_06572"/>
</dbReference>
<dbReference type="HOGENOM" id="CLU_2831345_0_0_1"/>
<dbReference type="Proteomes" id="UP000006039">
    <property type="component" value="Unassembled WGS sequence"/>
</dbReference>
<dbReference type="EMBL" id="GL385397">
    <property type="protein sequence ID" value="EJT76655.1"/>
    <property type="molecule type" value="Genomic_DNA"/>
</dbReference>
<protein>
    <submittedName>
        <fullName evidence="1 2">Uncharacterized protein</fullName>
    </submittedName>
</protein>
<dbReference type="AlphaFoldDB" id="J3NZ72"/>
<reference evidence="3" key="1">
    <citation type="submission" date="2010-07" db="EMBL/GenBank/DDBJ databases">
        <title>The genome sequence of Gaeumannomyces graminis var. tritici strain R3-111a-1.</title>
        <authorList>
            <consortium name="The Broad Institute Genome Sequencing Platform"/>
            <person name="Ma L.-J."/>
            <person name="Dead R."/>
            <person name="Young S."/>
            <person name="Zeng Q."/>
            <person name="Koehrsen M."/>
            <person name="Alvarado L."/>
            <person name="Berlin A."/>
            <person name="Chapman S.B."/>
            <person name="Chen Z."/>
            <person name="Freedman E."/>
            <person name="Gellesch M."/>
            <person name="Goldberg J."/>
            <person name="Griggs A."/>
            <person name="Gujja S."/>
            <person name="Heilman E.R."/>
            <person name="Heiman D."/>
            <person name="Hepburn T."/>
            <person name="Howarth C."/>
            <person name="Jen D."/>
            <person name="Larson L."/>
            <person name="Mehta T."/>
            <person name="Neiman D."/>
            <person name="Pearson M."/>
            <person name="Roberts A."/>
            <person name="Saif S."/>
            <person name="Shea T."/>
            <person name="Shenoy N."/>
            <person name="Sisk P."/>
            <person name="Stolte C."/>
            <person name="Sykes S."/>
            <person name="Walk T."/>
            <person name="White J."/>
            <person name="Yandava C."/>
            <person name="Haas B."/>
            <person name="Nusbaum C."/>
            <person name="Birren B."/>
        </authorList>
    </citation>
    <scope>NUCLEOTIDE SEQUENCE [LARGE SCALE GENOMIC DNA]</scope>
    <source>
        <strain evidence="3">R3-111a-1</strain>
    </source>
</reference>
<evidence type="ECO:0000313" key="3">
    <source>
        <dbReference type="Proteomes" id="UP000006039"/>
    </source>
</evidence>
<evidence type="ECO:0000313" key="2">
    <source>
        <dbReference type="EnsemblFungi" id="EJT76655"/>
    </source>
</evidence>
<dbReference type="VEuPathDB" id="FungiDB:GGTG_06572"/>
<reference evidence="1" key="2">
    <citation type="submission" date="2010-07" db="EMBL/GenBank/DDBJ databases">
        <authorList>
            <consortium name="The Broad Institute Genome Sequencing Platform"/>
            <consortium name="Broad Institute Genome Sequencing Center for Infectious Disease"/>
            <person name="Ma L.-J."/>
            <person name="Dead R."/>
            <person name="Young S."/>
            <person name="Zeng Q."/>
            <person name="Koehrsen M."/>
            <person name="Alvarado L."/>
            <person name="Berlin A."/>
            <person name="Chapman S.B."/>
            <person name="Chen Z."/>
            <person name="Freedman E."/>
            <person name="Gellesch M."/>
            <person name="Goldberg J."/>
            <person name="Griggs A."/>
            <person name="Gujja S."/>
            <person name="Heilman E.R."/>
            <person name="Heiman D."/>
            <person name="Hepburn T."/>
            <person name="Howarth C."/>
            <person name="Jen D."/>
            <person name="Larson L."/>
            <person name="Mehta T."/>
            <person name="Neiman D."/>
            <person name="Pearson M."/>
            <person name="Roberts A."/>
            <person name="Saif S."/>
            <person name="Shea T."/>
            <person name="Shenoy N."/>
            <person name="Sisk P."/>
            <person name="Stolte C."/>
            <person name="Sykes S."/>
            <person name="Walk T."/>
            <person name="White J."/>
            <person name="Yandava C."/>
            <person name="Haas B."/>
            <person name="Nusbaum C."/>
            <person name="Birren B."/>
        </authorList>
    </citation>
    <scope>NUCLEOTIDE SEQUENCE</scope>
    <source>
        <strain evidence="1">R3-111a-1</strain>
    </source>
</reference>
<reference evidence="2" key="5">
    <citation type="submission" date="2018-04" db="UniProtKB">
        <authorList>
            <consortium name="EnsemblFungi"/>
        </authorList>
    </citation>
    <scope>IDENTIFICATION</scope>
    <source>
        <strain evidence="2">R3-111a-1</strain>
    </source>
</reference>
<gene>
    <name evidence="2" type="primary">20347030</name>
    <name evidence="1" type="ORF">GGTG_06572</name>
</gene>
<dbReference type="GeneID" id="20347030"/>
<evidence type="ECO:0000313" key="1">
    <source>
        <dbReference type="EMBL" id="EJT76655.1"/>
    </source>
</evidence>
<accession>J3NZ72</accession>
<reference evidence="1" key="3">
    <citation type="submission" date="2010-09" db="EMBL/GenBank/DDBJ databases">
        <title>Annotation of Gaeumannomyces graminis var. tritici R3-111a-1.</title>
        <authorList>
            <consortium name="The Broad Institute Genome Sequencing Platform"/>
            <person name="Ma L.-J."/>
            <person name="Dead R."/>
            <person name="Young S.K."/>
            <person name="Zeng Q."/>
            <person name="Gargeya S."/>
            <person name="Fitzgerald M."/>
            <person name="Haas B."/>
            <person name="Abouelleil A."/>
            <person name="Alvarado L."/>
            <person name="Arachchi H.M."/>
            <person name="Berlin A."/>
            <person name="Brown A."/>
            <person name="Chapman S.B."/>
            <person name="Chen Z."/>
            <person name="Dunbar C."/>
            <person name="Freedman E."/>
            <person name="Gearin G."/>
            <person name="Gellesch M."/>
            <person name="Goldberg J."/>
            <person name="Griggs A."/>
            <person name="Gujja S."/>
            <person name="Heiman D."/>
            <person name="Howarth C."/>
            <person name="Larson L."/>
            <person name="Lui A."/>
            <person name="MacDonald P.J.P."/>
            <person name="Mehta T."/>
            <person name="Montmayeur A."/>
            <person name="Murphy C."/>
            <person name="Neiman D."/>
            <person name="Pearson M."/>
            <person name="Priest M."/>
            <person name="Roberts A."/>
            <person name="Saif S."/>
            <person name="Shea T."/>
            <person name="Shenoy N."/>
            <person name="Sisk P."/>
            <person name="Stolte C."/>
            <person name="Sykes S."/>
            <person name="Yandava C."/>
            <person name="Wortman J."/>
            <person name="Nusbaum C."/>
            <person name="Birren B."/>
        </authorList>
    </citation>
    <scope>NUCLEOTIDE SEQUENCE</scope>
    <source>
        <strain evidence="1">R3-111a-1</strain>
    </source>
</reference>
<keyword evidence="3" id="KW-1185">Reference proteome</keyword>
<sequence length="66" mass="7125">MGVEAPYNEDISLVQAGLPSLETGSTTSDATPRGVMNVTPRVPWHLLPFAAAFSTMEDGLRNYTRS</sequence>
<reference evidence="2" key="4">
    <citation type="journal article" date="2015" name="G3 (Bethesda)">
        <title>Genome sequences of three phytopathogenic species of the Magnaporthaceae family of fungi.</title>
        <authorList>
            <person name="Okagaki L.H."/>
            <person name="Nunes C.C."/>
            <person name="Sailsbery J."/>
            <person name="Clay B."/>
            <person name="Brown D."/>
            <person name="John T."/>
            <person name="Oh Y."/>
            <person name="Young N."/>
            <person name="Fitzgerald M."/>
            <person name="Haas B.J."/>
            <person name="Zeng Q."/>
            <person name="Young S."/>
            <person name="Adiconis X."/>
            <person name="Fan L."/>
            <person name="Levin J.Z."/>
            <person name="Mitchell T.K."/>
            <person name="Okubara P.A."/>
            <person name="Farman M.L."/>
            <person name="Kohn L.M."/>
            <person name="Birren B."/>
            <person name="Ma L.-J."/>
            <person name="Dean R.A."/>
        </authorList>
    </citation>
    <scope>NUCLEOTIDE SEQUENCE</scope>
    <source>
        <strain evidence="2">R3-111a-1</strain>
    </source>
</reference>
<name>J3NZ72_GAET3</name>
<organism evidence="1">
    <name type="scientific">Gaeumannomyces tritici (strain R3-111a-1)</name>
    <name type="common">Wheat and barley take-all root rot fungus</name>
    <name type="synonym">Gaeumannomyces graminis var. tritici</name>
    <dbReference type="NCBI Taxonomy" id="644352"/>
    <lineage>
        <taxon>Eukaryota</taxon>
        <taxon>Fungi</taxon>
        <taxon>Dikarya</taxon>
        <taxon>Ascomycota</taxon>
        <taxon>Pezizomycotina</taxon>
        <taxon>Sordariomycetes</taxon>
        <taxon>Sordariomycetidae</taxon>
        <taxon>Magnaporthales</taxon>
        <taxon>Magnaporthaceae</taxon>
        <taxon>Gaeumannomyces</taxon>
    </lineage>
</organism>
<dbReference type="RefSeq" id="XP_009222655.1">
    <property type="nucleotide sequence ID" value="XM_009224391.1"/>
</dbReference>
<proteinExistence type="predicted"/>